<evidence type="ECO:0000256" key="1">
    <source>
        <dbReference type="ARBA" id="ARBA00004383"/>
    </source>
</evidence>
<accession>A0A160T950</accession>
<evidence type="ECO:0000259" key="12">
    <source>
        <dbReference type="PROSITE" id="PS52015"/>
    </source>
</evidence>
<keyword evidence="4" id="KW-1003">Cell membrane</keyword>
<dbReference type="PANTHER" id="PTHR33446">
    <property type="entry name" value="PROTEIN TONB-RELATED"/>
    <property type="match status" value="1"/>
</dbReference>
<evidence type="ECO:0000256" key="2">
    <source>
        <dbReference type="ARBA" id="ARBA00006555"/>
    </source>
</evidence>
<dbReference type="PRINTS" id="PR01374">
    <property type="entry name" value="TONBPROTEIN"/>
</dbReference>
<dbReference type="InterPro" id="IPR037682">
    <property type="entry name" value="TonB_C"/>
</dbReference>
<organism evidence="13">
    <name type="scientific">hydrothermal vent metagenome</name>
    <dbReference type="NCBI Taxonomy" id="652676"/>
    <lineage>
        <taxon>unclassified sequences</taxon>
        <taxon>metagenomes</taxon>
        <taxon>ecological metagenomes</taxon>
    </lineage>
</organism>
<dbReference type="InterPro" id="IPR051045">
    <property type="entry name" value="TonB-dependent_transducer"/>
</dbReference>
<evidence type="ECO:0000256" key="3">
    <source>
        <dbReference type="ARBA" id="ARBA00022448"/>
    </source>
</evidence>
<keyword evidence="6 11" id="KW-0812">Transmembrane</keyword>
<dbReference type="NCBIfam" id="TIGR01352">
    <property type="entry name" value="tonB_Cterm"/>
    <property type="match status" value="1"/>
</dbReference>
<name>A0A160T950_9ZZZZ</name>
<dbReference type="PROSITE" id="PS52015">
    <property type="entry name" value="TONB_CTD"/>
    <property type="match status" value="1"/>
</dbReference>
<dbReference type="InterPro" id="IPR003538">
    <property type="entry name" value="TonB"/>
</dbReference>
<evidence type="ECO:0000256" key="9">
    <source>
        <dbReference type="ARBA" id="ARBA00023136"/>
    </source>
</evidence>
<keyword evidence="7" id="KW-0653">Protein transport</keyword>
<proteinExistence type="inferred from homology"/>
<dbReference type="GO" id="GO:0015031">
    <property type="term" value="P:protein transport"/>
    <property type="evidence" value="ECO:0007669"/>
    <property type="project" value="UniProtKB-KW"/>
</dbReference>
<reference evidence="13" key="1">
    <citation type="submission" date="2015-10" db="EMBL/GenBank/DDBJ databases">
        <authorList>
            <person name="Gilbert D.G."/>
        </authorList>
    </citation>
    <scope>NUCLEOTIDE SEQUENCE</scope>
</reference>
<evidence type="ECO:0000256" key="10">
    <source>
        <dbReference type="SAM" id="MobiDB-lite"/>
    </source>
</evidence>
<evidence type="ECO:0000256" key="7">
    <source>
        <dbReference type="ARBA" id="ARBA00022927"/>
    </source>
</evidence>
<comment type="subcellular location">
    <subcellularLocation>
        <location evidence="1">Cell inner membrane</location>
        <topology evidence="1">Single-pass membrane protein</topology>
        <orientation evidence="1">Periplasmic side</orientation>
    </subcellularLocation>
</comment>
<keyword evidence="5" id="KW-0997">Cell inner membrane</keyword>
<comment type="similarity">
    <text evidence="2">Belongs to the TonB family.</text>
</comment>
<dbReference type="GO" id="GO:0055085">
    <property type="term" value="P:transmembrane transport"/>
    <property type="evidence" value="ECO:0007669"/>
    <property type="project" value="InterPro"/>
</dbReference>
<dbReference type="PANTHER" id="PTHR33446:SF14">
    <property type="entry name" value="PROTEIN TONB"/>
    <property type="match status" value="1"/>
</dbReference>
<evidence type="ECO:0000256" key="5">
    <source>
        <dbReference type="ARBA" id="ARBA00022519"/>
    </source>
</evidence>
<feature type="compositionally biased region" description="Pro residues" evidence="10">
    <location>
        <begin position="64"/>
        <end position="77"/>
    </location>
</feature>
<feature type="domain" description="TonB C-terminal" evidence="12">
    <location>
        <begin position="118"/>
        <end position="209"/>
    </location>
</feature>
<dbReference type="Pfam" id="PF03544">
    <property type="entry name" value="TonB_C"/>
    <property type="match status" value="1"/>
</dbReference>
<dbReference type="GO" id="GO:0005886">
    <property type="term" value="C:plasma membrane"/>
    <property type="evidence" value="ECO:0007669"/>
    <property type="project" value="UniProtKB-SubCell"/>
</dbReference>
<dbReference type="AlphaFoldDB" id="A0A160T950"/>
<evidence type="ECO:0000256" key="6">
    <source>
        <dbReference type="ARBA" id="ARBA00022692"/>
    </source>
</evidence>
<dbReference type="GO" id="GO:0015891">
    <property type="term" value="P:siderophore transport"/>
    <property type="evidence" value="ECO:0007669"/>
    <property type="project" value="InterPro"/>
</dbReference>
<dbReference type="Gene3D" id="3.30.1150.10">
    <property type="match status" value="1"/>
</dbReference>
<evidence type="ECO:0000256" key="11">
    <source>
        <dbReference type="SAM" id="Phobius"/>
    </source>
</evidence>
<keyword evidence="9 11" id="KW-0472">Membrane</keyword>
<dbReference type="GO" id="GO:0030288">
    <property type="term" value="C:outer membrane-bounded periplasmic space"/>
    <property type="evidence" value="ECO:0007669"/>
    <property type="project" value="InterPro"/>
</dbReference>
<protein>
    <submittedName>
        <fullName evidence="13">Ferric siderophore transport system, periplasmic binding protein TonB</fullName>
    </submittedName>
</protein>
<feature type="transmembrane region" description="Helical" evidence="11">
    <location>
        <begin position="6"/>
        <end position="25"/>
    </location>
</feature>
<sequence>MVIGWLRIPLALLAGALVVAGLFWLMSRMVLAPEQTYERADNSAQINFIRQQNDSQTRTRQRELPPPPADAPPPRPPLATAQTLTPPTQALVNMPQITPSFVVGVGSIGDASIAGFGIGDSDAMPLVRMPATYPAKAKMRGIEGYVTARLSIGVDGSVTQVEVVKAEPAGIFEREAIRAMYRYKFKPKVVDGVAVEQQATQTIDFIQSK</sequence>
<evidence type="ECO:0000313" key="13">
    <source>
        <dbReference type="EMBL" id="CUS40685.1"/>
    </source>
</evidence>
<keyword evidence="3" id="KW-0813">Transport</keyword>
<dbReference type="InterPro" id="IPR006260">
    <property type="entry name" value="TonB/TolA_C"/>
</dbReference>
<keyword evidence="8 11" id="KW-1133">Transmembrane helix</keyword>
<gene>
    <name evidence="13" type="ORF">MGWOODY_Tha1164</name>
</gene>
<feature type="compositionally biased region" description="Polar residues" evidence="10">
    <location>
        <begin position="48"/>
        <end position="58"/>
    </location>
</feature>
<evidence type="ECO:0000256" key="4">
    <source>
        <dbReference type="ARBA" id="ARBA00022475"/>
    </source>
</evidence>
<dbReference type="EMBL" id="CZQC01000022">
    <property type="protein sequence ID" value="CUS40685.1"/>
    <property type="molecule type" value="Genomic_DNA"/>
</dbReference>
<dbReference type="SUPFAM" id="SSF74653">
    <property type="entry name" value="TolA/TonB C-terminal domain"/>
    <property type="match status" value="1"/>
</dbReference>
<feature type="region of interest" description="Disordered" evidence="10">
    <location>
        <begin position="48"/>
        <end position="82"/>
    </location>
</feature>
<dbReference type="GO" id="GO:0031992">
    <property type="term" value="F:energy transducer activity"/>
    <property type="evidence" value="ECO:0007669"/>
    <property type="project" value="InterPro"/>
</dbReference>
<evidence type="ECO:0000256" key="8">
    <source>
        <dbReference type="ARBA" id="ARBA00022989"/>
    </source>
</evidence>